<dbReference type="RefSeq" id="WP_256407143.1">
    <property type="nucleotide sequence ID" value="NZ_JANHDL010000015.1"/>
</dbReference>
<accession>A0ABD6C7D6</accession>
<feature type="compositionally biased region" description="Polar residues" evidence="1">
    <location>
        <begin position="162"/>
        <end position="180"/>
    </location>
</feature>
<proteinExistence type="predicted"/>
<keyword evidence="3" id="KW-1185">Reference proteome</keyword>
<organism evidence="2 3">
    <name type="scientific">Halorubrum laminariae</name>
    <dbReference type="NCBI Taxonomy" id="1433523"/>
    <lineage>
        <taxon>Archaea</taxon>
        <taxon>Methanobacteriati</taxon>
        <taxon>Methanobacteriota</taxon>
        <taxon>Stenosarchaea group</taxon>
        <taxon>Halobacteria</taxon>
        <taxon>Halobacteriales</taxon>
        <taxon>Haloferacaceae</taxon>
        <taxon>Halorubrum</taxon>
    </lineage>
</organism>
<feature type="region of interest" description="Disordered" evidence="1">
    <location>
        <begin position="19"/>
        <end position="73"/>
    </location>
</feature>
<feature type="region of interest" description="Disordered" evidence="1">
    <location>
        <begin position="160"/>
        <end position="180"/>
    </location>
</feature>
<evidence type="ECO:0000313" key="3">
    <source>
        <dbReference type="Proteomes" id="UP001597185"/>
    </source>
</evidence>
<comment type="caution">
    <text evidence="2">The sequence shown here is derived from an EMBL/GenBank/DDBJ whole genome shotgun (WGS) entry which is preliminary data.</text>
</comment>
<dbReference type="Proteomes" id="UP001597185">
    <property type="component" value="Unassembled WGS sequence"/>
</dbReference>
<evidence type="ECO:0000313" key="2">
    <source>
        <dbReference type="EMBL" id="MFD1572486.1"/>
    </source>
</evidence>
<dbReference type="EMBL" id="JBHUDB010000031">
    <property type="protein sequence ID" value="MFD1572486.1"/>
    <property type="molecule type" value="Genomic_DNA"/>
</dbReference>
<gene>
    <name evidence="2" type="ORF">ACFR9T_18245</name>
</gene>
<evidence type="ECO:0000256" key="1">
    <source>
        <dbReference type="SAM" id="MobiDB-lite"/>
    </source>
</evidence>
<dbReference type="PROSITE" id="PS51257">
    <property type="entry name" value="PROKAR_LIPOPROTEIN"/>
    <property type="match status" value="1"/>
</dbReference>
<reference evidence="2 3" key="1">
    <citation type="journal article" date="2019" name="Int. J. Syst. Evol. Microbiol.">
        <title>The Global Catalogue of Microorganisms (GCM) 10K type strain sequencing project: providing services to taxonomists for standard genome sequencing and annotation.</title>
        <authorList>
            <consortium name="The Broad Institute Genomics Platform"/>
            <consortium name="The Broad Institute Genome Sequencing Center for Infectious Disease"/>
            <person name="Wu L."/>
            <person name="Ma J."/>
        </authorList>
    </citation>
    <scope>NUCLEOTIDE SEQUENCE [LARGE SCALE GENOMIC DNA]</scope>
    <source>
        <strain evidence="2 3">CGMCC 1.12689</strain>
    </source>
</reference>
<dbReference type="AlphaFoldDB" id="A0ABD6C7D6"/>
<protein>
    <submittedName>
        <fullName evidence="2">Uncharacterized protein</fullName>
    </submittedName>
</protein>
<feature type="compositionally biased region" description="Acidic residues" evidence="1">
    <location>
        <begin position="24"/>
        <end position="65"/>
    </location>
</feature>
<name>A0ABD6C7D6_9EURY</name>
<sequence>MNRRAILSVSLVSLAGCTVTIGDSSDDSVEDGESAESGAESDESNDQEQQEVEVESTEDTQEPEDLDRPAVESMSVRYDEAWLHLSRTYKTPNYGDEFRITERWTIESDDITLEEEREKNIEPETESDVVLIGQSILFLDRWDNNIQTGEYDVTLVLEAPNGDQSEPVSESVSITEQASQ</sequence>